<dbReference type="GO" id="GO:0008715">
    <property type="term" value="F:CDP-diacylglycerol diphosphatase activity"/>
    <property type="evidence" value="ECO:0007669"/>
    <property type="project" value="UniProtKB-EC"/>
</dbReference>
<evidence type="ECO:0000256" key="5">
    <source>
        <dbReference type="ARBA" id="ARBA00006435"/>
    </source>
</evidence>
<comment type="similarity">
    <text evidence="5">Belongs to the Cdh family.</text>
</comment>
<dbReference type="GO" id="GO:0005886">
    <property type="term" value="C:plasma membrane"/>
    <property type="evidence" value="ECO:0007669"/>
    <property type="project" value="UniProtKB-SubCell"/>
</dbReference>
<evidence type="ECO:0000256" key="10">
    <source>
        <dbReference type="ARBA" id="ARBA00022692"/>
    </source>
</evidence>
<keyword evidence="9" id="KW-0444">Lipid biosynthesis</keyword>
<evidence type="ECO:0000313" key="19">
    <source>
        <dbReference type="EMBL" id="QLH64352.1"/>
    </source>
</evidence>
<name>A0A7D5SH78_9GAMM</name>
<proteinExistence type="inferred from homology"/>
<comment type="subcellular location">
    <subcellularLocation>
        <location evidence="2">Cell membrane</location>
        <topology evidence="2">Single-pass membrane protein</topology>
    </subcellularLocation>
</comment>
<keyword evidence="12" id="KW-1133">Transmembrane helix</keyword>
<gene>
    <name evidence="19" type="ORF">SYMBAF_08960</name>
</gene>
<keyword evidence="14" id="KW-0472">Membrane</keyword>
<keyword evidence="15" id="KW-0594">Phospholipid biosynthesis</keyword>
<dbReference type="Pfam" id="PF02611">
    <property type="entry name" value="CDH"/>
    <property type="match status" value="1"/>
</dbReference>
<dbReference type="AlphaFoldDB" id="A0A7D5SH78"/>
<sequence>MFIILVLAAVLWFWNGRNNSDSVTSSDALWHTISQQCIPNQQQNNDPAPCLKVDLAERYILFKDRNGPYHDLLIPTDKVSGIESQDLQTGKAPPYFYLAWENRGHISTEFGKPLKDPLISLAINSQYGRSQNQLHIHIACLRQDVYNMLGKLADKIGQNWQLLPEKLAGDHYLARKLVGTDLIKEDPFKLLQQYAVEQGDSVANYGLALAVTPKGEMLLLANRLDQAKQNTGSAVLILDFQCEIGGQ</sequence>
<dbReference type="EMBL" id="CP050855">
    <property type="protein sequence ID" value="QLH64352.1"/>
    <property type="molecule type" value="Genomic_DNA"/>
</dbReference>
<dbReference type="GO" id="GO:0008654">
    <property type="term" value="P:phospholipid biosynthetic process"/>
    <property type="evidence" value="ECO:0007669"/>
    <property type="project" value="UniProtKB-KW"/>
</dbReference>
<evidence type="ECO:0000256" key="8">
    <source>
        <dbReference type="ARBA" id="ARBA00022475"/>
    </source>
</evidence>
<evidence type="ECO:0000256" key="1">
    <source>
        <dbReference type="ARBA" id="ARBA00001007"/>
    </source>
</evidence>
<dbReference type="InterPro" id="IPR036265">
    <property type="entry name" value="HIT-like_sf"/>
</dbReference>
<comment type="pathway">
    <text evidence="4">Lipid metabolism.</text>
</comment>
<evidence type="ECO:0000256" key="6">
    <source>
        <dbReference type="ARBA" id="ARBA00012375"/>
    </source>
</evidence>
<evidence type="ECO:0000256" key="14">
    <source>
        <dbReference type="ARBA" id="ARBA00023136"/>
    </source>
</evidence>
<dbReference type="PIRSF" id="PIRSF001273">
    <property type="entry name" value="CDH"/>
    <property type="match status" value="1"/>
</dbReference>
<evidence type="ECO:0000256" key="2">
    <source>
        <dbReference type="ARBA" id="ARBA00004162"/>
    </source>
</evidence>
<protein>
    <recommendedName>
        <fullName evidence="7">CDP-diacylglycerol pyrophosphatase</fullName>
        <ecNumber evidence="6">3.6.1.26</ecNumber>
    </recommendedName>
    <alternativeName>
        <fullName evidence="17">CDP-diacylglycerol phosphatidylhydrolase</fullName>
    </alternativeName>
    <alternativeName>
        <fullName evidence="18">CDP-diglyceride hydrolase</fullName>
    </alternativeName>
</protein>
<dbReference type="UniPathway" id="UPA00609">
    <property type="reaction ID" value="UER00664"/>
</dbReference>
<evidence type="ECO:0000256" key="17">
    <source>
        <dbReference type="ARBA" id="ARBA00032888"/>
    </source>
</evidence>
<dbReference type="SUPFAM" id="SSF54197">
    <property type="entry name" value="HIT-like"/>
    <property type="match status" value="1"/>
</dbReference>
<keyword evidence="8" id="KW-1003">Cell membrane</keyword>
<keyword evidence="13" id="KW-0443">Lipid metabolism</keyword>
<comment type="catalytic activity">
    <reaction evidence="1">
        <text>a CDP-1,2-diacyl-sn-glycerol + H2O = a 1,2-diacyl-sn-glycero-3-phosphate + CMP + 2 H(+)</text>
        <dbReference type="Rhea" id="RHEA:15221"/>
        <dbReference type="ChEBI" id="CHEBI:15377"/>
        <dbReference type="ChEBI" id="CHEBI:15378"/>
        <dbReference type="ChEBI" id="CHEBI:58332"/>
        <dbReference type="ChEBI" id="CHEBI:58608"/>
        <dbReference type="ChEBI" id="CHEBI:60377"/>
        <dbReference type="EC" id="3.6.1.26"/>
    </reaction>
</comment>
<organism evidence="19 20">
    <name type="scientific">Serratia symbiotica</name>
    <dbReference type="NCBI Taxonomy" id="138074"/>
    <lineage>
        <taxon>Bacteria</taxon>
        <taxon>Pseudomonadati</taxon>
        <taxon>Pseudomonadota</taxon>
        <taxon>Gammaproteobacteria</taxon>
        <taxon>Enterobacterales</taxon>
        <taxon>Yersiniaceae</taxon>
        <taxon>Serratia</taxon>
    </lineage>
</organism>
<dbReference type="InterPro" id="IPR003763">
    <property type="entry name" value="CDP-diacylglyc_Pase"/>
</dbReference>
<dbReference type="NCBIfam" id="NF003986">
    <property type="entry name" value="PRK05471.1-5"/>
    <property type="match status" value="1"/>
</dbReference>
<evidence type="ECO:0000313" key="20">
    <source>
        <dbReference type="Proteomes" id="UP000042738"/>
    </source>
</evidence>
<keyword evidence="16" id="KW-1208">Phospholipid metabolism</keyword>
<evidence type="ECO:0000256" key="9">
    <source>
        <dbReference type="ARBA" id="ARBA00022516"/>
    </source>
</evidence>
<dbReference type="GO" id="GO:0046342">
    <property type="term" value="P:CDP-diacylglycerol catabolic process"/>
    <property type="evidence" value="ECO:0007669"/>
    <property type="project" value="UniProtKB-UniPathway"/>
</dbReference>
<dbReference type="EC" id="3.6.1.26" evidence="6"/>
<keyword evidence="10" id="KW-0812">Transmembrane</keyword>
<keyword evidence="11 19" id="KW-0378">Hydrolase</keyword>
<evidence type="ECO:0000256" key="12">
    <source>
        <dbReference type="ARBA" id="ARBA00022989"/>
    </source>
</evidence>
<evidence type="ECO:0000256" key="16">
    <source>
        <dbReference type="ARBA" id="ARBA00023264"/>
    </source>
</evidence>
<dbReference type="Gene3D" id="3.30.428.30">
    <property type="entry name" value="HIT family - CDH-like"/>
    <property type="match status" value="1"/>
</dbReference>
<evidence type="ECO:0000256" key="13">
    <source>
        <dbReference type="ARBA" id="ARBA00023098"/>
    </source>
</evidence>
<evidence type="ECO:0000256" key="11">
    <source>
        <dbReference type="ARBA" id="ARBA00022801"/>
    </source>
</evidence>
<comment type="pathway">
    <text evidence="3">Phospholipid metabolism; CDP-diacylglycerol degradation; phosphatidate from CDP-diacylglycerol: step 1/1.</text>
</comment>
<evidence type="ECO:0000256" key="4">
    <source>
        <dbReference type="ARBA" id="ARBA00005189"/>
    </source>
</evidence>
<evidence type="ECO:0000256" key="18">
    <source>
        <dbReference type="ARBA" id="ARBA00032892"/>
    </source>
</evidence>
<evidence type="ECO:0000256" key="3">
    <source>
        <dbReference type="ARBA" id="ARBA00004927"/>
    </source>
</evidence>
<dbReference type="Proteomes" id="UP000042738">
    <property type="component" value="Chromosome"/>
</dbReference>
<evidence type="ECO:0000256" key="7">
    <source>
        <dbReference type="ARBA" id="ARBA00019608"/>
    </source>
</evidence>
<accession>A0A7D5SH78</accession>
<reference evidence="19 20" key="1">
    <citation type="journal article" date="2014" name="Genome Announc.">
        <title>Whole-Genome Sequence of Serratia symbiotica Strain CWBI-2.3T, a Free-Living Symbiont of the Black Bean Aphid Aphis fabae.</title>
        <authorList>
            <person name="Foray V."/>
            <person name="Grigorescu A.S."/>
            <person name="Sabri A."/>
            <person name="Haubruge E."/>
            <person name="Lognay G."/>
            <person name="Francis F."/>
            <person name="Fauconnier M.L."/>
            <person name="Hance T."/>
            <person name="Thonart P."/>
        </authorList>
    </citation>
    <scope>NUCLEOTIDE SEQUENCE [LARGE SCALE GENOMIC DNA]</scope>
    <source>
        <strain evidence="19">CWBI-2.3</strain>
    </source>
</reference>
<evidence type="ECO:0000256" key="15">
    <source>
        <dbReference type="ARBA" id="ARBA00023209"/>
    </source>
</evidence>